<keyword evidence="6" id="KW-1185">Reference proteome</keyword>
<evidence type="ECO:0000256" key="3">
    <source>
        <dbReference type="ARBA" id="ARBA00022963"/>
    </source>
</evidence>
<evidence type="ECO:0000313" key="5">
    <source>
        <dbReference type="EMBL" id="KAK1274628.1"/>
    </source>
</evidence>
<dbReference type="PANTHER" id="PTHR45648:SF172">
    <property type="entry name" value="(WILD MALAYSIAN BANANA) HYPOTHETICAL PROTEIN"/>
    <property type="match status" value="1"/>
</dbReference>
<feature type="chain" id="PRO_5043608729" evidence="4">
    <location>
        <begin position="21"/>
        <end position="350"/>
    </location>
</feature>
<dbReference type="AlphaFoldDB" id="A0AAV9BF28"/>
<comment type="caution">
    <text evidence="5">The sequence shown here is derived from an EMBL/GenBank/DDBJ whole genome shotgun (WGS) entry which is preliminary data.</text>
</comment>
<evidence type="ECO:0000256" key="4">
    <source>
        <dbReference type="SAM" id="SignalP"/>
    </source>
</evidence>
<feature type="signal peptide" evidence="4">
    <location>
        <begin position="1"/>
        <end position="20"/>
    </location>
</feature>
<sequence length="350" mass="38359">MILVFTASLVTLLAFHSADAIVPAIYVFGDSTADVGNNNYLSANAQKANFPPNGIDFPGRVPTGRFCNGYIGIDYLAQLFGFIRSPPPFLSLTSFNMFEILRGSNFASGNSGILDTTGIEIPMTQQIQYFSTVRSNLTACIGSTLTDILLSKSLFLISTGNNDLFADFAQFGPQNDAHKNAYVAILTSKYEDHLKKLYSLGARKFGIMGIGQPGCVPILRTLTPSGECIEDLNIYGRKFNEAVKPLLNRLSSSLVGMKYSFGDSEKIVTNIQAQPSLYGLNELRNACCGGGRFNGESPCTPNATYCSNRNQYFFWDRFHPTQATYKIIVRAYFGGSLEVASPINFRQLAF</sequence>
<gene>
    <name evidence="5" type="ORF">QJS04_geneDACA009699</name>
</gene>
<dbReference type="GO" id="GO:0016042">
    <property type="term" value="P:lipid catabolic process"/>
    <property type="evidence" value="ECO:0007669"/>
    <property type="project" value="UniProtKB-KW"/>
</dbReference>
<dbReference type="CDD" id="cd01837">
    <property type="entry name" value="SGNH_plant_lipase_like"/>
    <property type="match status" value="1"/>
</dbReference>
<keyword evidence="3" id="KW-0442">Lipid degradation</keyword>
<reference evidence="5" key="1">
    <citation type="journal article" date="2023" name="Nat. Commun.">
        <title>Diploid and tetraploid genomes of Acorus and the evolution of monocots.</title>
        <authorList>
            <person name="Ma L."/>
            <person name="Liu K.W."/>
            <person name="Li Z."/>
            <person name="Hsiao Y.Y."/>
            <person name="Qi Y."/>
            <person name="Fu T."/>
            <person name="Tang G.D."/>
            <person name="Zhang D."/>
            <person name="Sun W.H."/>
            <person name="Liu D.K."/>
            <person name="Li Y."/>
            <person name="Chen G.Z."/>
            <person name="Liu X.D."/>
            <person name="Liao X.Y."/>
            <person name="Jiang Y.T."/>
            <person name="Yu X."/>
            <person name="Hao Y."/>
            <person name="Huang J."/>
            <person name="Zhao X.W."/>
            <person name="Ke S."/>
            <person name="Chen Y.Y."/>
            <person name="Wu W.L."/>
            <person name="Hsu J.L."/>
            <person name="Lin Y.F."/>
            <person name="Huang M.D."/>
            <person name="Li C.Y."/>
            <person name="Huang L."/>
            <person name="Wang Z.W."/>
            <person name="Zhao X."/>
            <person name="Zhong W.Y."/>
            <person name="Peng D.H."/>
            <person name="Ahmad S."/>
            <person name="Lan S."/>
            <person name="Zhang J.S."/>
            <person name="Tsai W.C."/>
            <person name="Van de Peer Y."/>
            <person name="Liu Z.J."/>
        </authorList>
    </citation>
    <scope>NUCLEOTIDE SEQUENCE</scope>
    <source>
        <strain evidence="5">SCP</strain>
    </source>
</reference>
<dbReference type="InterPro" id="IPR036514">
    <property type="entry name" value="SGNH_hydro_sf"/>
</dbReference>
<dbReference type="SUPFAM" id="SSF52266">
    <property type="entry name" value="SGNH hydrolase"/>
    <property type="match status" value="1"/>
</dbReference>
<dbReference type="EMBL" id="JAUJYN010000004">
    <property type="protein sequence ID" value="KAK1274628.1"/>
    <property type="molecule type" value="Genomic_DNA"/>
</dbReference>
<evidence type="ECO:0000313" key="6">
    <source>
        <dbReference type="Proteomes" id="UP001179952"/>
    </source>
</evidence>
<keyword evidence="2" id="KW-0378">Hydrolase</keyword>
<name>A0AAV9BF28_ACOGR</name>
<organism evidence="5 6">
    <name type="scientific">Acorus gramineus</name>
    <name type="common">Dwarf sweet flag</name>
    <dbReference type="NCBI Taxonomy" id="55184"/>
    <lineage>
        <taxon>Eukaryota</taxon>
        <taxon>Viridiplantae</taxon>
        <taxon>Streptophyta</taxon>
        <taxon>Embryophyta</taxon>
        <taxon>Tracheophyta</taxon>
        <taxon>Spermatophyta</taxon>
        <taxon>Magnoliopsida</taxon>
        <taxon>Liliopsida</taxon>
        <taxon>Acoraceae</taxon>
        <taxon>Acorus</taxon>
    </lineage>
</organism>
<accession>A0AAV9BF28</accession>
<dbReference type="InterPro" id="IPR001087">
    <property type="entry name" value="GDSL"/>
</dbReference>
<proteinExistence type="inferred from homology"/>
<dbReference type="PANTHER" id="PTHR45648">
    <property type="entry name" value="GDSL LIPASE/ACYLHYDROLASE FAMILY PROTEIN (AFU_ORTHOLOGUE AFUA_4G14700)"/>
    <property type="match status" value="1"/>
</dbReference>
<comment type="similarity">
    <text evidence="1">Belongs to the 'GDSL' lipolytic enzyme family.</text>
</comment>
<evidence type="ECO:0000256" key="2">
    <source>
        <dbReference type="ARBA" id="ARBA00022801"/>
    </source>
</evidence>
<dbReference type="Gene3D" id="3.40.50.1110">
    <property type="entry name" value="SGNH hydrolase"/>
    <property type="match status" value="1"/>
</dbReference>
<keyword evidence="3" id="KW-0443">Lipid metabolism</keyword>
<keyword evidence="4" id="KW-0732">Signal</keyword>
<dbReference type="GO" id="GO:0016788">
    <property type="term" value="F:hydrolase activity, acting on ester bonds"/>
    <property type="evidence" value="ECO:0007669"/>
    <property type="project" value="InterPro"/>
</dbReference>
<dbReference type="Proteomes" id="UP001179952">
    <property type="component" value="Unassembled WGS sequence"/>
</dbReference>
<dbReference type="InterPro" id="IPR051058">
    <property type="entry name" value="GDSL_Est/Lipase"/>
</dbReference>
<dbReference type="Pfam" id="PF00657">
    <property type="entry name" value="Lipase_GDSL"/>
    <property type="match status" value="1"/>
</dbReference>
<evidence type="ECO:0000256" key="1">
    <source>
        <dbReference type="ARBA" id="ARBA00008668"/>
    </source>
</evidence>
<reference evidence="5" key="2">
    <citation type="submission" date="2023-06" db="EMBL/GenBank/DDBJ databases">
        <authorList>
            <person name="Ma L."/>
            <person name="Liu K.-W."/>
            <person name="Li Z."/>
            <person name="Hsiao Y.-Y."/>
            <person name="Qi Y."/>
            <person name="Fu T."/>
            <person name="Tang G."/>
            <person name="Zhang D."/>
            <person name="Sun W.-H."/>
            <person name="Liu D.-K."/>
            <person name="Li Y."/>
            <person name="Chen G.-Z."/>
            <person name="Liu X.-D."/>
            <person name="Liao X.-Y."/>
            <person name="Jiang Y.-T."/>
            <person name="Yu X."/>
            <person name="Hao Y."/>
            <person name="Huang J."/>
            <person name="Zhao X.-W."/>
            <person name="Ke S."/>
            <person name="Chen Y.-Y."/>
            <person name="Wu W.-L."/>
            <person name="Hsu J.-L."/>
            <person name="Lin Y.-F."/>
            <person name="Huang M.-D."/>
            <person name="Li C.-Y."/>
            <person name="Huang L."/>
            <person name="Wang Z.-W."/>
            <person name="Zhao X."/>
            <person name="Zhong W.-Y."/>
            <person name="Peng D.-H."/>
            <person name="Ahmad S."/>
            <person name="Lan S."/>
            <person name="Zhang J.-S."/>
            <person name="Tsai W.-C."/>
            <person name="Van De Peer Y."/>
            <person name="Liu Z.-J."/>
        </authorList>
    </citation>
    <scope>NUCLEOTIDE SEQUENCE</scope>
    <source>
        <strain evidence="5">SCP</strain>
        <tissue evidence="5">Leaves</tissue>
    </source>
</reference>
<protein>
    <submittedName>
        <fullName evidence="5">GDSL esterase/lipase</fullName>
    </submittedName>
</protein>
<dbReference type="InterPro" id="IPR035669">
    <property type="entry name" value="SGNH_plant_lipase-like"/>
</dbReference>